<reference evidence="3" key="1">
    <citation type="submission" date="2017-03" db="EMBL/GenBank/DDBJ databases">
        <title>Genomes of endolithic fungi from Antarctica.</title>
        <authorList>
            <person name="Coleine C."/>
            <person name="Masonjones S."/>
            <person name="Stajich J.E."/>
        </authorList>
    </citation>
    <scope>NUCLEOTIDE SEQUENCE [LARGE SCALE GENOMIC DNA]</scope>
    <source>
        <strain evidence="3">CCFEE 5527</strain>
    </source>
</reference>
<proteinExistence type="predicted"/>
<evidence type="ECO:0000313" key="3">
    <source>
        <dbReference type="Proteomes" id="UP000192596"/>
    </source>
</evidence>
<evidence type="ECO:0000313" key="2">
    <source>
        <dbReference type="EMBL" id="OQO01605.1"/>
    </source>
</evidence>
<feature type="compositionally biased region" description="Basic and acidic residues" evidence="1">
    <location>
        <begin position="146"/>
        <end position="155"/>
    </location>
</feature>
<gene>
    <name evidence="2" type="ORF">B0A48_12641</name>
</gene>
<dbReference type="InParanoid" id="A0A1V8SQZ9"/>
<dbReference type="AlphaFoldDB" id="A0A1V8SQZ9"/>
<dbReference type="InterPro" id="IPR036869">
    <property type="entry name" value="J_dom_sf"/>
</dbReference>
<dbReference type="Gene3D" id="1.10.287.110">
    <property type="entry name" value="DnaJ domain"/>
    <property type="match status" value="1"/>
</dbReference>
<dbReference type="Proteomes" id="UP000192596">
    <property type="component" value="Unassembled WGS sequence"/>
</dbReference>
<feature type="region of interest" description="Disordered" evidence="1">
    <location>
        <begin position="121"/>
        <end position="194"/>
    </location>
</feature>
<organism evidence="2 3">
    <name type="scientific">Cryoendolithus antarcticus</name>
    <dbReference type="NCBI Taxonomy" id="1507870"/>
    <lineage>
        <taxon>Eukaryota</taxon>
        <taxon>Fungi</taxon>
        <taxon>Dikarya</taxon>
        <taxon>Ascomycota</taxon>
        <taxon>Pezizomycotina</taxon>
        <taxon>Dothideomycetes</taxon>
        <taxon>Dothideomycetidae</taxon>
        <taxon>Cladosporiales</taxon>
        <taxon>Cladosporiaceae</taxon>
        <taxon>Cryoendolithus</taxon>
    </lineage>
</organism>
<protein>
    <recommendedName>
        <fullName evidence="4">J domain-containing protein</fullName>
    </recommendedName>
</protein>
<feature type="compositionally biased region" description="Acidic residues" evidence="1">
    <location>
        <begin position="172"/>
        <end position="187"/>
    </location>
</feature>
<evidence type="ECO:0008006" key="4">
    <source>
        <dbReference type="Google" id="ProtNLM"/>
    </source>
</evidence>
<evidence type="ECO:0000256" key="1">
    <source>
        <dbReference type="SAM" id="MobiDB-lite"/>
    </source>
</evidence>
<feature type="compositionally biased region" description="Acidic residues" evidence="1">
    <location>
        <begin position="156"/>
        <end position="165"/>
    </location>
</feature>
<dbReference type="OrthoDB" id="10250354at2759"/>
<dbReference type="SUPFAM" id="SSF46565">
    <property type="entry name" value="Chaperone J-domain"/>
    <property type="match status" value="1"/>
</dbReference>
<dbReference type="EMBL" id="NAJO01000030">
    <property type="protein sequence ID" value="OQO01605.1"/>
    <property type="molecule type" value="Genomic_DNA"/>
</dbReference>
<dbReference type="STRING" id="1507870.A0A1V8SQZ9"/>
<sequence length="281" mass="31511">MSHGTFLTDLRALIAADVAASNALQTRIAQLEDDLAAGKSLPDKKVDLMERSNKDIVRDLVARLESIEGSANLTATDREMMQALNARLAVCDLLAMRLAKLRDLEFQARGTQEFLEVEALPASRSKSKSTAKPHEEDVEPLLRPATPEDRNAKQAEEDEGADEELPTSHDTAEDDEEVQAESDEEAEPDKSTWPLLYQIIDVDPRTEDGDFKQACDLSLKRLARKNNPKFLPNDADASRRWAAVIKAHETLIDPERKRFYDMRNKTPVDLEGFDLSSLRIE</sequence>
<comment type="caution">
    <text evidence="2">The sequence shown here is derived from an EMBL/GenBank/DDBJ whole genome shotgun (WGS) entry which is preliminary data.</text>
</comment>
<name>A0A1V8SQZ9_9PEZI</name>
<keyword evidence="3" id="KW-1185">Reference proteome</keyword>
<accession>A0A1V8SQZ9</accession>